<evidence type="ECO:0000313" key="2">
    <source>
        <dbReference type="Proteomes" id="UP000277921"/>
    </source>
</evidence>
<dbReference type="Proteomes" id="UP000277921">
    <property type="component" value="Unassembled WGS sequence"/>
</dbReference>
<reference evidence="1 2" key="1">
    <citation type="submission" date="2018-08" db="EMBL/GenBank/DDBJ databases">
        <title>Comparative analysis of Burkholderia isolates from Puerto Rico.</title>
        <authorList>
            <person name="Hall C."/>
            <person name="Sahl J."/>
            <person name="Wagner D."/>
        </authorList>
    </citation>
    <scope>NUCLEOTIDE SEQUENCE [LARGE SCALE GENOMIC DNA]</scope>
    <source>
        <strain evidence="1 2">Bp9025</strain>
    </source>
</reference>
<dbReference type="EMBL" id="QTQV01000020">
    <property type="protein sequence ID" value="RQT10093.1"/>
    <property type="molecule type" value="Genomic_DNA"/>
</dbReference>
<proteinExistence type="predicted"/>
<accession>A0A3N8QVL8</accession>
<dbReference type="AlphaFoldDB" id="A0A3N8QVL8"/>
<sequence>MFSSDEESEWKGLLAESFGCQYWRTRIEQYKQIDSTRTDFRASFNQAIETLSTCLCIGWIDEAKMLTDEIKILYERQRYFDTGHYPLYHWLLRICFDHWDIPFDAWSDPDEDTPHSLNQPVLNELFVHWRRADLLPMQEHIQWLCDFYTHRTRGKQWYEFSNSHLLTRFPALILAWQRLREIRGLENPFIDHPLMQPTYARLQAAIPFCTDPVLEAALARLRREEMPDLGGVRQPPPSANVEKRGLFARLFGRT</sequence>
<protein>
    <submittedName>
        <fullName evidence="1">Uncharacterized protein</fullName>
    </submittedName>
</protein>
<comment type="caution">
    <text evidence="1">The sequence shown here is derived from an EMBL/GenBank/DDBJ whole genome shotgun (WGS) entry which is preliminary data.</text>
</comment>
<gene>
    <name evidence="1" type="ORF">DF051_28715</name>
</gene>
<name>A0A3N8QVL8_9BURK</name>
<organism evidence="1 2">
    <name type="scientific">Burkholderia contaminans</name>
    <dbReference type="NCBI Taxonomy" id="488447"/>
    <lineage>
        <taxon>Bacteria</taxon>
        <taxon>Pseudomonadati</taxon>
        <taxon>Pseudomonadota</taxon>
        <taxon>Betaproteobacteria</taxon>
        <taxon>Burkholderiales</taxon>
        <taxon>Burkholderiaceae</taxon>
        <taxon>Burkholderia</taxon>
        <taxon>Burkholderia cepacia complex</taxon>
    </lineage>
</organism>
<evidence type="ECO:0000313" key="1">
    <source>
        <dbReference type="EMBL" id="RQT10093.1"/>
    </source>
</evidence>